<sequence>MKYIDDLERTFNKVYQTRVTINSCEISINEKRAFTNIQKSIPEYHEHQLTPQEKEKSLKSFLDHPENLFGKWIYCFVVTYRREGSKHYEMKAETEVECMGWIRAIDIA</sequence>
<protein>
    <recommendedName>
        <fullName evidence="3">PH domain-containing protein</fullName>
    </recommendedName>
</protein>
<accession>A0A8X6LMX0</accession>
<name>A0A8X6LMX0_TRICU</name>
<evidence type="ECO:0000313" key="2">
    <source>
        <dbReference type="Proteomes" id="UP000887116"/>
    </source>
</evidence>
<evidence type="ECO:0008006" key="3">
    <source>
        <dbReference type="Google" id="ProtNLM"/>
    </source>
</evidence>
<comment type="caution">
    <text evidence="1">The sequence shown here is derived from an EMBL/GenBank/DDBJ whole genome shotgun (WGS) entry which is preliminary data.</text>
</comment>
<dbReference type="AlphaFoldDB" id="A0A8X6LMX0"/>
<proteinExistence type="predicted"/>
<reference evidence="1" key="1">
    <citation type="submission" date="2020-07" db="EMBL/GenBank/DDBJ databases">
        <title>Multicomponent nature underlies the extraordinary mechanical properties of spider dragline silk.</title>
        <authorList>
            <person name="Kono N."/>
            <person name="Nakamura H."/>
            <person name="Mori M."/>
            <person name="Yoshida Y."/>
            <person name="Ohtoshi R."/>
            <person name="Malay A.D."/>
            <person name="Moran D.A.P."/>
            <person name="Tomita M."/>
            <person name="Numata K."/>
            <person name="Arakawa K."/>
        </authorList>
    </citation>
    <scope>NUCLEOTIDE SEQUENCE</scope>
</reference>
<gene>
    <name evidence="1" type="ORF">TNCT_710161</name>
</gene>
<feature type="non-terminal residue" evidence="1">
    <location>
        <position position="1"/>
    </location>
</feature>
<dbReference type="EMBL" id="BMAO01007183">
    <property type="protein sequence ID" value="GFR14202.1"/>
    <property type="molecule type" value="Genomic_DNA"/>
</dbReference>
<dbReference type="OrthoDB" id="10254377at2759"/>
<dbReference type="SUPFAM" id="SSF50729">
    <property type="entry name" value="PH domain-like"/>
    <property type="match status" value="1"/>
</dbReference>
<keyword evidence="2" id="KW-1185">Reference proteome</keyword>
<organism evidence="1 2">
    <name type="scientific">Trichonephila clavata</name>
    <name type="common">Joro spider</name>
    <name type="synonym">Nephila clavata</name>
    <dbReference type="NCBI Taxonomy" id="2740835"/>
    <lineage>
        <taxon>Eukaryota</taxon>
        <taxon>Metazoa</taxon>
        <taxon>Ecdysozoa</taxon>
        <taxon>Arthropoda</taxon>
        <taxon>Chelicerata</taxon>
        <taxon>Arachnida</taxon>
        <taxon>Araneae</taxon>
        <taxon>Araneomorphae</taxon>
        <taxon>Entelegynae</taxon>
        <taxon>Araneoidea</taxon>
        <taxon>Nephilidae</taxon>
        <taxon>Trichonephila</taxon>
    </lineage>
</organism>
<dbReference type="Proteomes" id="UP000887116">
    <property type="component" value="Unassembled WGS sequence"/>
</dbReference>
<evidence type="ECO:0000313" key="1">
    <source>
        <dbReference type="EMBL" id="GFR14202.1"/>
    </source>
</evidence>